<reference evidence="1" key="2">
    <citation type="submission" date="2020-08" db="EMBL/GenBank/DDBJ databases">
        <authorList>
            <person name="Lai Q."/>
        </authorList>
    </citation>
    <scope>NUCLEOTIDE SEQUENCE</scope>
    <source>
        <strain evidence="1">S27-2</strain>
    </source>
</reference>
<protein>
    <submittedName>
        <fullName evidence="1">Uncharacterized protein</fullName>
    </submittedName>
</protein>
<sequence>MNKKLFVILTSWGLSLMLLSILFNTQQYKIPLSEAARSEMNLTHKYDIDWKAILNEVAQFKTISQVDKIDEKPIAVKAKISDSRIIAIVADTKRSISILKAKEQNVITLGVGDSWLTPWVLQDIFPDRVVWFNSENNETFEQFIFESVPIPTKSSSKKKRGQ</sequence>
<name>A0A8J6IR72_9ALTE</name>
<dbReference type="AlphaFoldDB" id="A0A8J6IR72"/>
<dbReference type="EMBL" id="JACNEP010000002">
    <property type="protein sequence ID" value="MBC3764944.1"/>
    <property type="molecule type" value="Genomic_DNA"/>
</dbReference>
<dbReference type="Proteomes" id="UP000601768">
    <property type="component" value="Unassembled WGS sequence"/>
</dbReference>
<evidence type="ECO:0000313" key="1">
    <source>
        <dbReference type="EMBL" id="MBC3764944.1"/>
    </source>
</evidence>
<keyword evidence="2" id="KW-1185">Reference proteome</keyword>
<organism evidence="1 2">
    <name type="scientific">Neptunicella marina</name>
    <dbReference type="NCBI Taxonomy" id="2125989"/>
    <lineage>
        <taxon>Bacteria</taxon>
        <taxon>Pseudomonadati</taxon>
        <taxon>Pseudomonadota</taxon>
        <taxon>Gammaproteobacteria</taxon>
        <taxon>Alteromonadales</taxon>
        <taxon>Alteromonadaceae</taxon>
        <taxon>Neptunicella</taxon>
    </lineage>
</organism>
<accession>A0A8J6IR72</accession>
<proteinExistence type="predicted"/>
<evidence type="ECO:0000313" key="2">
    <source>
        <dbReference type="Proteomes" id="UP000601768"/>
    </source>
</evidence>
<comment type="caution">
    <text evidence="1">The sequence shown here is derived from an EMBL/GenBank/DDBJ whole genome shotgun (WGS) entry which is preliminary data.</text>
</comment>
<reference evidence="1" key="1">
    <citation type="journal article" date="2018" name="Int. J. Syst. Evol. Microbiol.">
        <title>Neptunicella marina gen. nov., sp. nov., isolated from surface seawater.</title>
        <authorList>
            <person name="Liu X."/>
            <person name="Lai Q."/>
            <person name="Du Y."/>
            <person name="Zhang X."/>
            <person name="Liu Z."/>
            <person name="Sun F."/>
            <person name="Shao Z."/>
        </authorList>
    </citation>
    <scope>NUCLEOTIDE SEQUENCE</scope>
    <source>
        <strain evidence="1">S27-2</strain>
    </source>
</reference>
<gene>
    <name evidence="1" type="ORF">H8B19_03585</name>
</gene>
<dbReference type="RefSeq" id="WP_186505410.1">
    <property type="nucleotide sequence ID" value="NZ_JACNEP010000002.1"/>
</dbReference>